<comment type="caution">
    <text evidence="2">The sequence shown here is derived from an EMBL/GenBank/DDBJ whole genome shotgun (WGS) entry which is preliminary data.</text>
</comment>
<evidence type="ECO:0000256" key="1">
    <source>
        <dbReference type="SAM" id="MobiDB-lite"/>
    </source>
</evidence>
<feature type="region of interest" description="Disordered" evidence="1">
    <location>
        <begin position="213"/>
        <end position="270"/>
    </location>
</feature>
<accession>A0ABR3X256</accession>
<name>A0ABR3X256_9EURO</name>
<sequence>MIGTFDRTTEIVQDVLSRFAENSKYTLADSMHAPKNAKQMLNARKSSRLPEGQRLGVAKRIHPSETRLRDLHTNTVAAASFRRSPLSSGKHNILRKRTSATAKTDMSPPADIDDTAAFMAAVRNRRQQTLSSQSDSFIPSAEEAEHVETPAEVAIEAPVVPETSPSKQMKENVQPAKTSIPGTPILSAKEDKHAPSFAASEGLEASKWADPRYVSPSRRQKTMRARGPSISVATPQAHAPEAVTPAKEPEKVDTPDAPKASVAEEEDREHMTHFKTWGAPLARDKPASQVRRIILSNLPSTYNAPAKVLTLIHGGAIENIRLTATGSAHILFCEASACKAYYDQYPNGIAVGPGGRQTIFVDMGKEVDVVSSQLVHALSTGATRVIRCAGVDMGISMATLFEMASANNRKVEKIIDSYISGESRVVIFRFCSIEDAIRFKSALVRNDDWEHCNIQYSEDPCDLATGLHYD</sequence>
<evidence type="ECO:0000313" key="2">
    <source>
        <dbReference type="EMBL" id="KAL1869786.1"/>
    </source>
</evidence>
<reference evidence="2 3" key="1">
    <citation type="journal article" date="2024" name="IMA Fungus">
        <title>IMA Genome - F19 : A genome assembly and annotation guide to empower mycologists, including annotated draft genome sequences of Ceratocystis pirilliformis, Diaporthe australafricana, Fusarium ophioides, Paecilomyces lecythidis, and Sporothrix stenoceras.</title>
        <authorList>
            <person name="Aylward J."/>
            <person name="Wilson A.M."/>
            <person name="Visagie C.M."/>
            <person name="Spraker J."/>
            <person name="Barnes I."/>
            <person name="Buitendag C."/>
            <person name="Ceriani C."/>
            <person name="Del Mar Angel L."/>
            <person name="du Plessis D."/>
            <person name="Fuchs T."/>
            <person name="Gasser K."/>
            <person name="Kramer D."/>
            <person name="Li W."/>
            <person name="Munsamy K."/>
            <person name="Piso A."/>
            <person name="Price J.L."/>
            <person name="Sonnekus B."/>
            <person name="Thomas C."/>
            <person name="van der Nest A."/>
            <person name="van Dijk A."/>
            <person name="van Heerden A."/>
            <person name="van Vuuren N."/>
            <person name="Yilmaz N."/>
            <person name="Duong T.A."/>
            <person name="van der Merwe N.A."/>
            <person name="Wingfield M.J."/>
            <person name="Wingfield B.D."/>
        </authorList>
    </citation>
    <scope>NUCLEOTIDE SEQUENCE [LARGE SCALE GENOMIC DNA]</scope>
    <source>
        <strain evidence="2 3">CMW 18167</strain>
    </source>
</reference>
<proteinExistence type="predicted"/>
<protein>
    <recommendedName>
        <fullName evidence="4">RRM domain-containing protein</fullName>
    </recommendedName>
</protein>
<dbReference type="Proteomes" id="UP001583193">
    <property type="component" value="Unassembled WGS sequence"/>
</dbReference>
<dbReference type="EMBL" id="JAVDPF010000033">
    <property type="protein sequence ID" value="KAL1869786.1"/>
    <property type="molecule type" value="Genomic_DNA"/>
</dbReference>
<feature type="region of interest" description="Disordered" evidence="1">
    <location>
        <begin position="32"/>
        <end position="53"/>
    </location>
</feature>
<feature type="compositionally biased region" description="Basic and acidic residues" evidence="1">
    <location>
        <begin position="247"/>
        <end position="256"/>
    </location>
</feature>
<feature type="region of interest" description="Disordered" evidence="1">
    <location>
        <begin position="162"/>
        <end position="187"/>
    </location>
</feature>
<gene>
    <name evidence="2" type="ORF">Plec18167_007710</name>
</gene>
<organism evidence="2 3">
    <name type="scientific">Paecilomyces lecythidis</name>
    <dbReference type="NCBI Taxonomy" id="3004212"/>
    <lineage>
        <taxon>Eukaryota</taxon>
        <taxon>Fungi</taxon>
        <taxon>Dikarya</taxon>
        <taxon>Ascomycota</taxon>
        <taxon>Pezizomycotina</taxon>
        <taxon>Eurotiomycetes</taxon>
        <taxon>Eurotiomycetidae</taxon>
        <taxon>Eurotiales</taxon>
        <taxon>Thermoascaceae</taxon>
        <taxon>Paecilomyces</taxon>
    </lineage>
</organism>
<keyword evidence="3" id="KW-1185">Reference proteome</keyword>
<evidence type="ECO:0000313" key="3">
    <source>
        <dbReference type="Proteomes" id="UP001583193"/>
    </source>
</evidence>
<evidence type="ECO:0008006" key="4">
    <source>
        <dbReference type="Google" id="ProtNLM"/>
    </source>
</evidence>